<protein>
    <submittedName>
        <fullName evidence="2">BTB domain-containing protein</fullName>
    </submittedName>
</protein>
<evidence type="ECO:0000313" key="2">
    <source>
        <dbReference type="WBParaSite" id="RSKR_0000888400.1"/>
    </source>
</evidence>
<accession>A0AC35UAQ1</accession>
<evidence type="ECO:0000313" key="1">
    <source>
        <dbReference type="Proteomes" id="UP000095286"/>
    </source>
</evidence>
<proteinExistence type="predicted"/>
<dbReference type="Proteomes" id="UP000095286">
    <property type="component" value="Unplaced"/>
</dbReference>
<sequence>MGILRLKSRSSGTTGSTKLCVTKKRNSFKGTKTEYVLDMIKAHLMDSQNKGGHNLKSKLEAVVQASSKDVILMFPNKQISYVNFDLLVNTSQYFKMALNGPFSTSMTLRLNMLTISKRHFEVVMRIVHHKDIKRTNKFLEDLSPACLIEIFDVATFLLVDKAIERIGFYILTKSHSENIVAVYNIASLRNFELACLVKQKLIYHFLNVALNKTYLDLDEKDFLDIFTDKRCDIPKQSEAKILYGYVAEHFDKRKTTKVLELYKKLIEPCASNNFADFKRLPNKILLSIGGWVSEGPTNEITVYNYREDKWTKLPEAMTKACKKNSYQGVCKNKDYIYSVGGFDASKSMNTCSRFNLKRLEWESVSNMHDKRSYCKLVAINDKNVIALGGFDGSKRLTTTEYYAPASNQWEKMRPMLECRSDLGALYHKANIYVCGGFDGKAPLKTVEFYDFEADRWFKTGKSMQVGRSGINGIETNGGIFIAGGYDGNKRLYSAEFYDSREGIWQLLGKPLKECRSNYGMEKIGDGIVFCGGFNGNLLTDSCELFDPRAQSTIIVAPLQSPRSALSLVKIENCWNIESMLGSA</sequence>
<organism evidence="1 2">
    <name type="scientific">Rhabditophanes sp. KR3021</name>
    <dbReference type="NCBI Taxonomy" id="114890"/>
    <lineage>
        <taxon>Eukaryota</taxon>
        <taxon>Metazoa</taxon>
        <taxon>Ecdysozoa</taxon>
        <taxon>Nematoda</taxon>
        <taxon>Chromadorea</taxon>
        <taxon>Rhabditida</taxon>
        <taxon>Tylenchina</taxon>
        <taxon>Panagrolaimomorpha</taxon>
        <taxon>Strongyloidoidea</taxon>
        <taxon>Alloionematidae</taxon>
        <taxon>Rhabditophanes</taxon>
    </lineage>
</organism>
<reference evidence="2" key="1">
    <citation type="submission" date="2016-11" db="UniProtKB">
        <authorList>
            <consortium name="WormBaseParasite"/>
        </authorList>
    </citation>
    <scope>IDENTIFICATION</scope>
    <source>
        <strain evidence="2">KR3021</strain>
    </source>
</reference>
<dbReference type="WBParaSite" id="RSKR_0000888400.1">
    <property type="protein sequence ID" value="RSKR_0000888400.1"/>
    <property type="gene ID" value="RSKR_0000888400"/>
</dbReference>
<name>A0AC35UAQ1_9BILA</name>